<dbReference type="PROSITE" id="PS51257">
    <property type="entry name" value="PROKAR_LIPOPROTEIN"/>
    <property type="match status" value="1"/>
</dbReference>
<evidence type="ECO:0000313" key="3">
    <source>
        <dbReference type="Proteomes" id="UP000825388"/>
    </source>
</evidence>
<dbReference type="AlphaFoldDB" id="A0AAW4RKM6"/>
<name>A0AAW4RKM6_XANCI</name>
<dbReference type="Gene3D" id="3.55.50.60">
    <property type="entry name" value="DotD protein"/>
    <property type="match status" value="1"/>
</dbReference>
<feature type="signal peptide" evidence="1">
    <location>
        <begin position="1"/>
        <end position="25"/>
    </location>
</feature>
<dbReference type="InterPro" id="IPR038140">
    <property type="entry name" value="DotD_sf"/>
</dbReference>
<protein>
    <submittedName>
        <fullName evidence="2">Type IV secretion protein DotD</fullName>
    </submittedName>
</protein>
<organism evidence="2 3">
    <name type="scientific">Xanthomonas citri pv. sesbaniae</name>
    <dbReference type="NCBI Taxonomy" id="473425"/>
    <lineage>
        <taxon>Bacteria</taxon>
        <taxon>Pseudomonadati</taxon>
        <taxon>Pseudomonadota</taxon>
        <taxon>Gammaproteobacteria</taxon>
        <taxon>Lysobacterales</taxon>
        <taxon>Lysobacteraceae</taxon>
        <taxon>Xanthomonas</taxon>
    </lineage>
</organism>
<accession>A0AAW4RKM6</accession>
<dbReference type="Proteomes" id="UP000825388">
    <property type="component" value="Unassembled WGS sequence"/>
</dbReference>
<dbReference type="EMBL" id="LOKL01000079">
    <property type="protein sequence ID" value="MBZ3923620.1"/>
    <property type="molecule type" value="Genomic_DNA"/>
</dbReference>
<gene>
    <name evidence="2" type="ORF">Xseb_06810</name>
</gene>
<evidence type="ECO:0000313" key="2">
    <source>
        <dbReference type="EMBL" id="MBZ3923620.1"/>
    </source>
</evidence>
<comment type="caution">
    <text evidence="2">The sequence shown here is derived from an EMBL/GenBank/DDBJ whole genome shotgun (WGS) entry which is preliminary data.</text>
</comment>
<reference evidence="2" key="1">
    <citation type="submission" date="2015-12" db="EMBL/GenBank/DDBJ databases">
        <authorList>
            <person name="Bansal K."/>
            <person name="Midha S."/>
            <person name="Patil P.B."/>
        </authorList>
    </citation>
    <scope>NUCLEOTIDE SEQUENCE</scope>
    <source>
        <strain evidence="2">LMG867</strain>
    </source>
</reference>
<dbReference type="Pfam" id="PF16816">
    <property type="entry name" value="DotD"/>
    <property type="match status" value="1"/>
</dbReference>
<proteinExistence type="predicted"/>
<feature type="chain" id="PRO_5043341283" evidence="1">
    <location>
        <begin position="26"/>
        <end position="164"/>
    </location>
</feature>
<sequence>MRRYYAVFLAACAVLSAGCATTRSAGSQAPDPAQQNLTAAASAIQQSLRDLSEAEQYDKMRTAPGAPRLRVQIPGLERMVTMPWNGPLEPAVMRLAAEGSYEFKLLGRQPAVGIVVQIGPEPATIADHLRNLGIQAGTRADIAIEPAAAGRKGIVAIEYSNGGL</sequence>
<dbReference type="InterPro" id="IPR031817">
    <property type="entry name" value="DotD"/>
</dbReference>
<dbReference type="RefSeq" id="WP_089113737.1">
    <property type="nucleotide sequence ID" value="NZ_LOKL01000079.1"/>
</dbReference>
<keyword evidence="1" id="KW-0732">Signal</keyword>
<evidence type="ECO:0000256" key="1">
    <source>
        <dbReference type="SAM" id="SignalP"/>
    </source>
</evidence>